<evidence type="ECO:0000256" key="3">
    <source>
        <dbReference type="ARBA" id="ARBA00022448"/>
    </source>
</evidence>
<comment type="function">
    <text evidence="10">Part of the binding-protein-dependent transport system for phosphate; probably responsible for the translocation of the substrate across the membrane.</text>
</comment>
<dbReference type="AlphaFoldDB" id="A0A139XA19"/>
<protein>
    <recommendedName>
        <fullName evidence="10">Phosphate transport system permease protein</fullName>
    </recommendedName>
</protein>
<dbReference type="GO" id="GO:0006817">
    <property type="term" value="P:phosphate ion transport"/>
    <property type="evidence" value="ECO:0007669"/>
    <property type="project" value="UniProtKB-KW"/>
</dbReference>
<dbReference type="SUPFAM" id="SSF161098">
    <property type="entry name" value="MetI-like"/>
    <property type="match status" value="1"/>
</dbReference>
<comment type="subcellular location">
    <subcellularLocation>
        <location evidence="1 9">Cell membrane</location>
        <topology evidence="1 9">Multi-pass membrane protein</topology>
    </subcellularLocation>
</comment>
<accession>A0A139XA19</accession>
<comment type="similarity">
    <text evidence="2 10">Belongs to the binding-protein-dependent transport system permease family. CysTW subfamily.</text>
</comment>
<name>A0A139XA19_9CYAN</name>
<evidence type="ECO:0000256" key="6">
    <source>
        <dbReference type="ARBA" id="ARBA00022692"/>
    </source>
</evidence>
<dbReference type="RefSeq" id="WP_017749451.1">
    <property type="nucleotide sequence ID" value="NZ_KQ976354.1"/>
</dbReference>
<feature type="transmembrane region" description="Helical" evidence="9">
    <location>
        <begin position="129"/>
        <end position="154"/>
    </location>
</feature>
<keyword evidence="4 10" id="KW-1003">Cell membrane</keyword>
<dbReference type="PROSITE" id="PS50928">
    <property type="entry name" value="ABC_TM1"/>
    <property type="match status" value="1"/>
</dbReference>
<evidence type="ECO:0000256" key="8">
    <source>
        <dbReference type="ARBA" id="ARBA00023136"/>
    </source>
</evidence>
<keyword evidence="7 9" id="KW-1133">Transmembrane helix</keyword>
<dbReference type="CDD" id="cd06261">
    <property type="entry name" value="TM_PBP2"/>
    <property type="match status" value="1"/>
</dbReference>
<dbReference type="GO" id="GO:0005315">
    <property type="term" value="F:phosphate transmembrane transporter activity"/>
    <property type="evidence" value="ECO:0007669"/>
    <property type="project" value="InterPro"/>
</dbReference>
<feature type="transmembrane region" description="Helical" evidence="9">
    <location>
        <begin position="228"/>
        <end position="249"/>
    </location>
</feature>
<dbReference type="InterPro" id="IPR011864">
    <property type="entry name" value="Phosphate_PstC"/>
</dbReference>
<dbReference type="Gene3D" id="1.10.3720.10">
    <property type="entry name" value="MetI-like"/>
    <property type="match status" value="1"/>
</dbReference>
<feature type="transmembrane region" description="Helical" evidence="9">
    <location>
        <begin position="91"/>
        <end position="117"/>
    </location>
</feature>
<dbReference type="GO" id="GO:0005886">
    <property type="term" value="C:plasma membrane"/>
    <property type="evidence" value="ECO:0007669"/>
    <property type="project" value="UniProtKB-SubCell"/>
</dbReference>
<proteinExistence type="inferred from homology"/>
<keyword evidence="8 9" id="KW-0472">Membrane</keyword>
<feature type="transmembrane region" description="Helical" evidence="9">
    <location>
        <begin position="182"/>
        <end position="207"/>
    </location>
</feature>
<comment type="caution">
    <text evidence="12">The sequence shown here is derived from an EMBL/GenBank/DDBJ whole genome shotgun (WGS) entry which is preliminary data.</text>
</comment>
<keyword evidence="6 9" id="KW-0812">Transmembrane</keyword>
<evidence type="ECO:0000259" key="11">
    <source>
        <dbReference type="PROSITE" id="PS50928"/>
    </source>
</evidence>
<dbReference type="Pfam" id="PF00528">
    <property type="entry name" value="BPD_transp_1"/>
    <property type="match status" value="1"/>
</dbReference>
<evidence type="ECO:0000256" key="1">
    <source>
        <dbReference type="ARBA" id="ARBA00004651"/>
    </source>
</evidence>
<reference evidence="12 13" key="1">
    <citation type="journal article" date="2013" name="Genome Biol. Evol.">
        <title>Genomes of Stigonematalean cyanobacteria (subsection V) and the evolution of oxygenic photosynthesis from prokaryotes to plastids.</title>
        <authorList>
            <person name="Dagan T."/>
            <person name="Roettger M."/>
            <person name="Stucken K."/>
            <person name="Landan G."/>
            <person name="Koch R."/>
            <person name="Major P."/>
            <person name="Gould S.B."/>
            <person name="Goremykin V.V."/>
            <person name="Rippka R."/>
            <person name="Tandeau de Marsac N."/>
            <person name="Gugger M."/>
            <person name="Lockhart P.J."/>
            <person name="Allen J.F."/>
            <person name="Brune I."/>
            <person name="Maus I."/>
            <person name="Puhler A."/>
            <person name="Martin W.F."/>
        </authorList>
    </citation>
    <scope>NUCLEOTIDE SEQUENCE [LARGE SCALE GENOMIC DNA]</scope>
    <source>
        <strain evidence="12 13">PCC 7110</strain>
    </source>
</reference>
<dbReference type="InterPro" id="IPR051124">
    <property type="entry name" value="Phosphate_Transport_Permease"/>
</dbReference>
<dbReference type="InterPro" id="IPR000515">
    <property type="entry name" value="MetI-like"/>
</dbReference>
<evidence type="ECO:0000256" key="4">
    <source>
        <dbReference type="ARBA" id="ARBA00022475"/>
    </source>
</evidence>
<feature type="transmembrane region" description="Helical" evidence="9">
    <location>
        <begin position="302"/>
        <end position="325"/>
    </location>
</feature>
<evidence type="ECO:0000313" key="13">
    <source>
        <dbReference type="Proteomes" id="UP000076925"/>
    </source>
</evidence>
<keyword evidence="13" id="KW-1185">Reference proteome</keyword>
<evidence type="ECO:0000256" key="2">
    <source>
        <dbReference type="ARBA" id="ARBA00007069"/>
    </source>
</evidence>
<keyword evidence="5 10" id="KW-0592">Phosphate transport</keyword>
<evidence type="ECO:0000313" key="12">
    <source>
        <dbReference type="EMBL" id="KYC41516.1"/>
    </source>
</evidence>
<feature type="transmembrane region" description="Helical" evidence="9">
    <location>
        <begin position="38"/>
        <end position="59"/>
    </location>
</feature>
<dbReference type="PANTHER" id="PTHR30425">
    <property type="entry name" value="PHOSPHATE TRANSPORT SYSTEM PERMEASE PROTEIN PST"/>
    <property type="match status" value="1"/>
</dbReference>
<feature type="domain" description="ABC transmembrane type-1" evidence="11">
    <location>
        <begin position="92"/>
        <end position="318"/>
    </location>
</feature>
<dbReference type="InterPro" id="IPR035906">
    <property type="entry name" value="MetI-like_sf"/>
</dbReference>
<sequence>MANSSEPTNNNQRNLIDESIDITATSGQSFLIDKGFTWLVYVFAALTVAVLFWMSWVVFQQAFPAIQKFGLGFLWSQEWDTGNLLFGALPYIYGTIVSSAIAMLLSIPVGLAVALVTSENFIPPSARTTIAFIVELIAAIPSVIIGLWGVYIFIPVLTPLQTWFSTTFAWIPLFNTPGPAGFNLLTAGIILAIMVLPTMAAITRDVLLVVPKELRSGSMALGSTRWETIFRVILPAGFSGIVGAAMLALGRALGETMAVTMVIGNSAQISASLLDPGYTIPSVLANEFAEAQDPLHLGALTYLGLILFAVTLSVNICALAVVQFVGSKNK</sequence>
<dbReference type="Proteomes" id="UP000076925">
    <property type="component" value="Unassembled WGS sequence"/>
</dbReference>
<dbReference type="OrthoDB" id="9785113at2"/>
<dbReference type="STRING" id="128403.WA1_15790"/>
<keyword evidence="3 9" id="KW-0813">Transport</keyword>
<dbReference type="EMBL" id="ANNX02000020">
    <property type="protein sequence ID" value="KYC41516.1"/>
    <property type="molecule type" value="Genomic_DNA"/>
</dbReference>
<evidence type="ECO:0000256" key="9">
    <source>
        <dbReference type="RuleBase" id="RU363032"/>
    </source>
</evidence>
<gene>
    <name evidence="12" type="ORF">WA1_15790</name>
</gene>
<evidence type="ECO:0000256" key="10">
    <source>
        <dbReference type="RuleBase" id="RU363054"/>
    </source>
</evidence>
<dbReference type="PANTHER" id="PTHR30425:SF1">
    <property type="entry name" value="PHOSPHATE TRANSPORT SYSTEM PERMEASE PROTEIN PSTC"/>
    <property type="match status" value="1"/>
</dbReference>
<organism evidence="12 13">
    <name type="scientific">Scytonema hofmannii PCC 7110</name>
    <dbReference type="NCBI Taxonomy" id="128403"/>
    <lineage>
        <taxon>Bacteria</taxon>
        <taxon>Bacillati</taxon>
        <taxon>Cyanobacteriota</taxon>
        <taxon>Cyanophyceae</taxon>
        <taxon>Nostocales</taxon>
        <taxon>Scytonemataceae</taxon>
        <taxon>Scytonema</taxon>
    </lineage>
</organism>
<dbReference type="NCBIfam" id="TIGR02138">
    <property type="entry name" value="phosphate_pstC"/>
    <property type="match status" value="1"/>
</dbReference>
<evidence type="ECO:0000256" key="7">
    <source>
        <dbReference type="ARBA" id="ARBA00022989"/>
    </source>
</evidence>
<evidence type="ECO:0000256" key="5">
    <source>
        <dbReference type="ARBA" id="ARBA00022592"/>
    </source>
</evidence>